<sequence length="655" mass="69562">MGLAPTEKRRLGARASSGRCLELVIFTPLEASVYLEPSVDPPMSDLAAKVTKIQREMPAAFDSTRWVGAIRLSFAIAIAYFTAARLSLELLTKPEGVAVFWPAAGVSAGALIVLGSRARWPVIFGTMAATILANLLGDRNLWGAILFGCCNAFEAVLTAWLIDRYHGSGFTLAKPHNVMALVGAATVGTAVSGIGGAVVFKFFHGATTPIWVTWQHWFASDALGIIVVAPLLIEFATAARDRPPVAELLEGALTVAILALVSALAIFLRSDLLANVGPVAVLFAPLLWLAARCRPVFAAAAAFIVSLSIVWTTTFGIGYFGNPTLAMDERVAAAQVSILLVTIGASLLAALFAEIRDKRRITEAALHASETQRYLIETEKLAALGRLVAGVAHELNSPVGTSLTVASTLAQRCSRFANQIISGPVRRSSLAEFVDSNRDAANQLVANLERAGGLIQAFKQVAVDRNLADRRSFDLRIATEQIVASVVPGLPKPRIPLALDIPSDITMDSYPGAYGQVLTNLIFNAVTHGFANRSGGNMLLEATRIGSDFVEITFSDDGIGISDDAQRHVFDPFFTTRRAKGSTGLGLHIVHNLVTEQLGGRIALVSALGKGTSISMTLPLVAPGNKRPIGAAGAINDRSISQERRSFAGDDRPRG</sequence>
<dbReference type="InterPro" id="IPR003661">
    <property type="entry name" value="HisK_dim/P_dom"/>
</dbReference>
<comment type="subcellular location">
    <subcellularLocation>
        <location evidence="2">Cell membrane</location>
        <topology evidence="2">Multi-pass membrane protein</topology>
    </subcellularLocation>
</comment>
<feature type="transmembrane region" description="Helical" evidence="9">
    <location>
        <begin position="96"/>
        <end position="113"/>
    </location>
</feature>
<feature type="transmembrane region" description="Helical" evidence="9">
    <location>
        <begin position="332"/>
        <end position="353"/>
    </location>
</feature>
<evidence type="ECO:0000259" key="10">
    <source>
        <dbReference type="PROSITE" id="PS50109"/>
    </source>
</evidence>
<keyword evidence="4" id="KW-1003">Cell membrane</keyword>
<evidence type="ECO:0000256" key="2">
    <source>
        <dbReference type="ARBA" id="ARBA00004651"/>
    </source>
</evidence>
<dbReference type="Pfam" id="PF02518">
    <property type="entry name" value="HATPase_c"/>
    <property type="match status" value="1"/>
</dbReference>
<evidence type="ECO:0000313" key="11">
    <source>
        <dbReference type="EMBL" id="GLR91728.1"/>
    </source>
</evidence>
<reference evidence="12" key="1">
    <citation type="journal article" date="2019" name="Int. J. Syst. Evol. Microbiol.">
        <title>The Global Catalogue of Microorganisms (GCM) 10K type strain sequencing project: providing services to taxonomists for standard genome sequencing and annotation.</title>
        <authorList>
            <consortium name="The Broad Institute Genomics Platform"/>
            <consortium name="The Broad Institute Genome Sequencing Center for Infectious Disease"/>
            <person name="Wu L."/>
            <person name="Ma J."/>
        </authorList>
    </citation>
    <scope>NUCLEOTIDE SEQUENCE [LARGE SCALE GENOMIC DNA]</scope>
    <source>
        <strain evidence="12">NBRC 102520</strain>
    </source>
</reference>
<feature type="transmembrane region" description="Helical" evidence="9">
    <location>
        <begin position="214"/>
        <end position="233"/>
    </location>
</feature>
<accession>A0ABQ6BD70</accession>
<dbReference type="Pfam" id="PF05231">
    <property type="entry name" value="MASE1"/>
    <property type="match status" value="1"/>
</dbReference>
<evidence type="ECO:0000313" key="12">
    <source>
        <dbReference type="Proteomes" id="UP001156905"/>
    </source>
</evidence>
<dbReference type="Gene3D" id="3.30.565.10">
    <property type="entry name" value="Histidine kinase-like ATPase, C-terminal domain"/>
    <property type="match status" value="1"/>
</dbReference>
<feature type="transmembrane region" description="Helical" evidence="9">
    <location>
        <begin position="66"/>
        <end position="84"/>
    </location>
</feature>
<proteinExistence type="predicted"/>
<dbReference type="PANTHER" id="PTHR43065:SF42">
    <property type="entry name" value="TWO-COMPONENT SENSOR PPRA"/>
    <property type="match status" value="1"/>
</dbReference>
<evidence type="ECO:0000256" key="9">
    <source>
        <dbReference type="SAM" id="Phobius"/>
    </source>
</evidence>
<feature type="transmembrane region" description="Helical" evidence="9">
    <location>
        <begin position="142"/>
        <end position="162"/>
    </location>
</feature>
<keyword evidence="6 9" id="KW-0812">Transmembrane</keyword>
<dbReference type="InterPro" id="IPR036890">
    <property type="entry name" value="HATPase_C_sf"/>
</dbReference>
<feature type="transmembrane region" description="Helical" evidence="9">
    <location>
        <begin position="297"/>
        <end position="320"/>
    </location>
</feature>
<dbReference type="EC" id="2.7.13.3" evidence="3"/>
<evidence type="ECO:0000256" key="3">
    <source>
        <dbReference type="ARBA" id="ARBA00012438"/>
    </source>
</evidence>
<dbReference type="InterPro" id="IPR005467">
    <property type="entry name" value="His_kinase_dom"/>
</dbReference>
<dbReference type="EMBL" id="BSOW01000053">
    <property type="protein sequence ID" value="GLR91728.1"/>
    <property type="molecule type" value="Genomic_DNA"/>
</dbReference>
<feature type="transmembrane region" description="Helical" evidence="9">
    <location>
        <begin position="272"/>
        <end position="290"/>
    </location>
</feature>
<keyword evidence="8 9" id="KW-0472">Membrane</keyword>
<protein>
    <recommendedName>
        <fullName evidence="3">histidine kinase</fullName>
        <ecNumber evidence="3">2.7.13.3</ecNumber>
    </recommendedName>
</protein>
<keyword evidence="12" id="KW-1185">Reference proteome</keyword>
<name>A0ABQ6BD70_9BRAD</name>
<feature type="transmembrane region" description="Helical" evidence="9">
    <location>
        <begin position="245"/>
        <end position="266"/>
    </location>
</feature>
<comment type="caution">
    <text evidence="11">The sequence shown here is derived from an EMBL/GenBank/DDBJ whole genome shotgun (WGS) entry which is preliminary data.</text>
</comment>
<dbReference type="InterPro" id="IPR003594">
    <property type="entry name" value="HATPase_dom"/>
</dbReference>
<comment type="catalytic activity">
    <reaction evidence="1">
        <text>ATP + protein L-histidine = ADP + protein N-phospho-L-histidine.</text>
        <dbReference type="EC" id="2.7.13.3"/>
    </reaction>
</comment>
<evidence type="ECO:0000256" key="6">
    <source>
        <dbReference type="ARBA" id="ARBA00022692"/>
    </source>
</evidence>
<dbReference type="SMART" id="SM00387">
    <property type="entry name" value="HATPase_c"/>
    <property type="match status" value="1"/>
</dbReference>
<dbReference type="PRINTS" id="PR00344">
    <property type="entry name" value="BCTRLSENSOR"/>
</dbReference>
<dbReference type="SUPFAM" id="SSF55874">
    <property type="entry name" value="ATPase domain of HSP90 chaperone/DNA topoisomerase II/histidine kinase"/>
    <property type="match status" value="1"/>
</dbReference>
<feature type="domain" description="Histidine kinase" evidence="10">
    <location>
        <begin position="390"/>
        <end position="622"/>
    </location>
</feature>
<gene>
    <name evidence="11" type="ORF">GCM10007857_84460</name>
</gene>
<dbReference type="InterPro" id="IPR004358">
    <property type="entry name" value="Sig_transdc_His_kin-like_C"/>
</dbReference>
<evidence type="ECO:0000256" key="4">
    <source>
        <dbReference type="ARBA" id="ARBA00022475"/>
    </source>
</evidence>
<dbReference type="Gene3D" id="1.10.287.130">
    <property type="match status" value="1"/>
</dbReference>
<evidence type="ECO:0000256" key="1">
    <source>
        <dbReference type="ARBA" id="ARBA00000085"/>
    </source>
</evidence>
<dbReference type="CDD" id="cd00082">
    <property type="entry name" value="HisKA"/>
    <property type="match status" value="1"/>
</dbReference>
<keyword evidence="7 9" id="KW-1133">Transmembrane helix</keyword>
<dbReference type="PANTHER" id="PTHR43065">
    <property type="entry name" value="SENSOR HISTIDINE KINASE"/>
    <property type="match status" value="1"/>
</dbReference>
<dbReference type="Proteomes" id="UP001156905">
    <property type="component" value="Unassembled WGS sequence"/>
</dbReference>
<dbReference type="PROSITE" id="PS50109">
    <property type="entry name" value="HIS_KIN"/>
    <property type="match status" value="1"/>
</dbReference>
<evidence type="ECO:0000256" key="5">
    <source>
        <dbReference type="ARBA" id="ARBA00022553"/>
    </source>
</evidence>
<organism evidence="11 12">
    <name type="scientific">Bradyrhizobium iriomotense</name>
    <dbReference type="NCBI Taxonomy" id="441950"/>
    <lineage>
        <taxon>Bacteria</taxon>
        <taxon>Pseudomonadati</taxon>
        <taxon>Pseudomonadota</taxon>
        <taxon>Alphaproteobacteria</taxon>
        <taxon>Hyphomicrobiales</taxon>
        <taxon>Nitrobacteraceae</taxon>
        <taxon>Bradyrhizobium</taxon>
    </lineage>
</organism>
<evidence type="ECO:0000256" key="7">
    <source>
        <dbReference type="ARBA" id="ARBA00022989"/>
    </source>
</evidence>
<dbReference type="InterPro" id="IPR007895">
    <property type="entry name" value="MASE1"/>
</dbReference>
<keyword evidence="5" id="KW-0597">Phosphoprotein</keyword>
<feature type="transmembrane region" description="Helical" evidence="9">
    <location>
        <begin position="178"/>
        <end position="202"/>
    </location>
</feature>
<evidence type="ECO:0000256" key="8">
    <source>
        <dbReference type="ARBA" id="ARBA00023136"/>
    </source>
</evidence>